<dbReference type="EMBL" id="JAEHNZ010000004">
    <property type="protein sequence ID" value="MBK0397077.1"/>
    <property type="molecule type" value="Genomic_DNA"/>
</dbReference>
<dbReference type="Proteomes" id="UP000614058">
    <property type="component" value="Unassembled WGS sequence"/>
</dbReference>
<feature type="compositionally biased region" description="Basic and acidic residues" evidence="1">
    <location>
        <begin position="115"/>
        <end position="130"/>
    </location>
</feature>
<keyword evidence="3" id="KW-1185">Reference proteome</keyword>
<evidence type="ECO:0000313" key="3">
    <source>
        <dbReference type="Proteomes" id="UP000614058"/>
    </source>
</evidence>
<accession>A0ABS1BWA3</accession>
<evidence type="ECO:0000313" key="2">
    <source>
        <dbReference type="EMBL" id="MBK0397077.1"/>
    </source>
</evidence>
<reference evidence="2 3" key="1">
    <citation type="journal article" date="2021" name="Pathogens">
        <title>Isolation and Characterization of Kingella bonacorsii sp. nov., A Novel Kingella Species Detected in a Stable Periodontitis Subject.</title>
        <authorList>
            <person name="Antezack A."/>
            <person name="Boxberger M."/>
            <person name="Rolland C."/>
            <person name="Monnet-Corti V."/>
            <person name="La Scola B."/>
        </authorList>
    </citation>
    <scope>NUCLEOTIDE SEQUENCE [LARGE SCALE GENOMIC DNA]</scope>
    <source>
        <strain evidence="2 3">Marseille-Q4569</strain>
    </source>
</reference>
<feature type="region of interest" description="Disordered" evidence="1">
    <location>
        <begin position="109"/>
        <end position="147"/>
    </location>
</feature>
<dbReference type="RefSeq" id="WP_200523083.1">
    <property type="nucleotide sequence ID" value="NZ_JAEHNZ010000004.1"/>
</dbReference>
<proteinExistence type="predicted"/>
<gene>
    <name evidence="2" type="ORF">JDW22_10930</name>
</gene>
<sequence>MTSKYDEKDKQLVQKITMLLHQRTRMNVNDNQGATYFTPNWEQEIYPQATVTHEDMRKETGRKSIRKVAINKIAGMINEQGLEAEVTNDGINVKVPELRARGITDFSSMKALESANKERIRDYQNSRADYETDEDFEADNPDRDPYE</sequence>
<name>A0ABS1BWA3_9NEIS</name>
<organism evidence="2 3">
    <name type="scientific">Kingella bonacorsii</name>
    <dbReference type="NCBI Taxonomy" id="2796361"/>
    <lineage>
        <taxon>Bacteria</taxon>
        <taxon>Pseudomonadati</taxon>
        <taxon>Pseudomonadota</taxon>
        <taxon>Betaproteobacteria</taxon>
        <taxon>Neisseriales</taxon>
        <taxon>Neisseriaceae</taxon>
        <taxon>Kingella</taxon>
    </lineage>
</organism>
<comment type="caution">
    <text evidence="2">The sequence shown here is derived from an EMBL/GenBank/DDBJ whole genome shotgun (WGS) entry which is preliminary data.</text>
</comment>
<evidence type="ECO:0000256" key="1">
    <source>
        <dbReference type="SAM" id="MobiDB-lite"/>
    </source>
</evidence>
<protein>
    <submittedName>
        <fullName evidence="2">Uncharacterized protein</fullName>
    </submittedName>
</protein>